<proteinExistence type="predicted"/>
<gene>
    <name evidence="1" type="ORF">FE257_004934</name>
</gene>
<dbReference type="EMBL" id="VCAU01000206">
    <property type="protein sequence ID" value="KAF9882877.1"/>
    <property type="molecule type" value="Genomic_DNA"/>
</dbReference>
<organism evidence="1 2">
    <name type="scientific">Aspergillus nanangensis</name>
    <dbReference type="NCBI Taxonomy" id="2582783"/>
    <lineage>
        <taxon>Eukaryota</taxon>
        <taxon>Fungi</taxon>
        <taxon>Dikarya</taxon>
        <taxon>Ascomycota</taxon>
        <taxon>Pezizomycotina</taxon>
        <taxon>Eurotiomycetes</taxon>
        <taxon>Eurotiomycetidae</taxon>
        <taxon>Eurotiales</taxon>
        <taxon>Aspergillaceae</taxon>
        <taxon>Aspergillus</taxon>
        <taxon>Aspergillus subgen. Circumdati</taxon>
    </lineage>
</organism>
<comment type="caution">
    <text evidence="1">The sequence shown here is derived from an EMBL/GenBank/DDBJ whole genome shotgun (WGS) entry which is preliminary data.</text>
</comment>
<evidence type="ECO:0000313" key="2">
    <source>
        <dbReference type="Proteomes" id="UP001194746"/>
    </source>
</evidence>
<dbReference type="Proteomes" id="UP001194746">
    <property type="component" value="Unassembled WGS sequence"/>
</dbReference>
<name>A0AAD4CAU5_ASPNN</name>
<reference evidence="1" key="1">
    <citation type="journal article" date="2019" name="Beilstein J. Org. Chem.">
        <title>Nanangenines: drimane sesquiterpenoids as the dominant metabolite cohort of a novel Australian fungus, Aspergillus nanangensis.</title>
        <authorList>
            <person name="Lacey H.J."/>
            <person name="Gilchrist C.L.M."/>
            <person name="Crombie A."/>
            <person name="Kalaitzis J.A."/>
            <person name="Vuong D."/>
            <person name="Rutledge P.J."/>
            <person name="Turner P."/>
            <person name="Pitt J.I."/>
            <person name="Lacey E."/>
            <person name="Chooi Y.H."/>
            <person name="Piggott A.M."/>
        </authorList>
    </citation>
    <scope>NUCLEOTIDE SEQUENCE</scope>
    <source>
        <strain evidence="1">MST-FP2251</strain>
    </source>
</reference>
<evidence type="ECO:0000313" key="1">
    <source>
        <dbReference type="EMBL" id="KAF9882877.1"/>
    </source>
</evidence>
<reference evidence="1" key="2">
    <citation type="submission" date="2020-02" db="EMBL/GenBank/DDBJ databases">
        <authorList>
            <person name="Gilchrist C.L.M."/>
            <person name="Chooi Y.-H."/>
        </authorList>
    </citation>
    <scope>NUCLEOTIDE SEQUENCE</scope>
    <source>
        <strain evidence="1">MST-FP2251</strain>
    </source>
</reference>
<dbReference type="AlphaFoldDB" id="A0AAD4CAU5"/>
<keyword evidence="2" id="KW-1185">Reference proteome</keyword>
<accession>A0AAD4CAU5</accession>
<sequence length="360" mass="41030">MEALTMSLHKDNKMCPKWQVESAVVSGDPDDRTALLWALEQRANDGDLCVLGVGPPTDFGRRLAEAIVVDLYSQRDLLTSPIESENLAPQLKVRQRWSSFRGRSGRPGDLVIAWEEVARTPMVNAPLGWDAADRLMRMVFNIGSPAVLVGIKHQLLHLRTGRSAAPGVFTRDAAGAFAAEIWHDTNEHASRVGLVLSYWAIYDHRQRRQQEGYPDAVGQIVEDILSQLPHPKPDRGQVIAKVKEWSRRAWPWVQLVRIAGSPNILCFLPQGVRHFPGEDEWRMTDYRRLKKAQFDIIEWVFRKHRAALLRSVPVDFFEVFLYRRLPEARFAIEGWSDEEILSEPLDSAKFDHAFEHVATS</sequence>
<protein>
    <submittedName>
        <fullName evidence="1">Uncharacterized protein</fullName>
    </submittedName>
</protein>